<feature type="non-terminal residue" evidence="2">
    <location>
        <position position="1"/>
    </location>
</feature>
<proteinExistence type="predicted"/>
<feature type="region of interest" description="Disordered" evidence="1">
    <location>
        <begin position="90"/>
        <end position="113"/>
    </location>
</feature>
<comment type="caution">
    <text evidence="2">The sequence shown here is derived from an EMBL/GenBank/DDBJ whole genome shotgun (WGS) entry which is preliminary data.</text>
</comment>
<evidence type="ECO:0000313" key="2">
    <source>
        <dbReference type="EMBL" id="KAK7479525.1"/>
    </source>
</evidence>
<organism evidence="2 3">
    <name type="scientific">Batillaria attramentaria</name>
    <dbReference type="NCBI Taxonomy" id="370345"/>
    <lineage>
        <taxon>Eukaryota</taxon>
        <taxon>Metazoa</taxon>
        <taxon>Spiralia</taxon>
        <taxon>Lophotrochozoa</taxon>
        <taxon>Mollusca</taxon>
        <taxon>Gastropoda</taxon>
        <taxon>Caenogastropoda</taxon>
        <taxon>Sorbeoconcha</taxon>
        <taxon>Cerithioidea</taxon>
        <taxon>Batillariidae</taxon>
        <taxon>Batillaria</taxon>
    </lineage>
</organism>
<feature type="region of interest" description="Disordered" evidence="1">
    <location>
        <begin position="42"/>
        <end position="65"/>
    </location>
</feature>
<dbReference type="Proteomes" id="UP001519460">
    <property type="component" value="Unassembled WGS sequence"/>
</dbReference>
<evidence type="ECO:0000313" key="3">
    <source>
        <dbReference type="Proteomes" id="UP001519460"/>
    </source>
</evidence>
<name>A0ABD0JWP6_9CAEN</name>
<dbReference type="AlphaFoldDB" id="A0ABD0JWP6"/>
<sequence length="275" mass="31341">KSSQAIIGLNPVTAHSTGIHSLYTLQNSRYIIREIRSQHTATESIHSTHYRNPGISSEKSGHSTRQRNISILHITELQVYHQRNPVTAPESIHSTHYRNPGIPSEKSGHSTRQRNPSMLHITEIQVYHQRNPVTAHGNGIHPFYTLQKSRYIIIEIRSQHTATESALSARHRNTVKLSRTQMLFESCLVVFYCAHKNTRNSVVTVKTRNPHTATESIHTTHQRNPAIPHYQNPVIAHDKGIHPEHNQRIQTKFILGTQLQHSTGIQSQHIIAMYP</sequence>
<protein>
    <submittedName>
        <fullName evidence="2">Uncharacterized protein</fullName>
    </submittedName>
</protein>
<dbReference type="EMBL" id="JACVVK020000301">
    <property type="protein sequence ID" value="KAK7479525.1"/>
    <property type="molecule type" value="Genomic_DNA"/>
</dbReference>
<accession>A0ABD0JWP6</accession>
<evidence type="ECO:0000256" key="1">
    <source>
        <dbReference type="SAM" id="MobiDB-lite"/>
    </source>
</evidence>
<keyword evidence="3" id="KW-1185">Reference proteome</keyword>
<gene>
    <name evidence="2" type="ORF">BaRGS_00029242</name>
</gene>
<reference evidence="2 3" key="1">
    <citation type="journal article" date="2023" name="Sci. Data">
        <title>Genome assembly of the Korean intertidal mud-creeper Batillaria attramentaria.</title>
        <authorList>
            <person name="Patra A.K."/>
            <person name="Ho P.T."/>
            <person name="Jun S."/>
            <person name="Lee S.J."/>
            <person name="Kim Y."/>
            <person name="Won Y.J."/>
        </authorList>
    </citation>
    <scope>NUCLEOTIDE SEQUENCE [LARGE SCALE GENOMIC DNA]</scope>
    <source>
        <strain evidence="2">Wonlab-2016</strain>
    </source>
</reference>